<dbReference type="GO" id="GO:0012505">
    <property type="term" value="C:endomembrane system"/>
    <property type="evidence" value="ECO:0007669"/>
    <property type="project" value="UniProtKB-SubCell"/>
</dbReference>
<keyword evidence="3" id="KW-0963">Cytoplasm</keyword>
<dbReference type="PROSITE" id="PS50913">
    <property type="entry name" value="GRIP"/>
    <property type="match status" value="1"/>
</dbReference>
<comment type="caution">
    <text evidence="9">The sequence shown here is derived from an EMBL/GenBank/DDBJ whole genome shotgun (WGS) entry which is preliminary data.</text>
</comment>
<feature type="compositionally biased region" description="Basic and acidic residues" evidence="7">
    <location>
        <begin position="1461"/>
        <end position="1479"/>
    </location>
</feature>
<keyword evidence="10" id="KW-1185">Reference proteome</keyword>
<feature type="compositionally biased region" description="Polar residues" evidence="7">
    <location>
        <begin position="1"/>
        <end position="17"/>
    </location>
</feature>
<feature type="compositionally biased region" description="Acidic residues" evidence="7">
    <location>
        <begin position="301"/>
        <end position="314"/>
    </location>
</feature>
<evidence type="ECO:0000256" key="6">
    <source>
        <dbReference type="SAM" id="Coils"/>
    </source>
</evidence>
<feature type="region of interest" description="Disordered" evidence="7">
    <location>
        <begin position="420"/>
        <end position="444"/>
    </location>
</feature>
<feature type="region of interest" description="Disordered" evidence="7">
    <location>
        <begin position="205"/>
        <end position="320"/>
    </location>
</feature>
<evidence type="ECO:0000313" key="10">
    <source>
        <dbReference type="Proteomes" id="UP001516023"/>
    </source>
</evidence>
<gene>
    <name evidence="9" type="ORF">HJC23_011851</name>
</gene>
<feature type="coiled-coil region" evidence="6">
    <location>
        <begin position="1298"/>
        <end position="1381"/>
    </location>
</feature>
<feature type="compositionally biased region" description="Polar residues" evidence="7">
    <location>
        <begin position="62"/>
        <end position="73"/>
    </location>
</feature>
<dbReference type="InterPro" id="IPR051952">
    <property type="entry name" value="Golgi-autophagy_related"/>
</dbReference>
<organism evidence="9 10">
    <name type="scientific">Cyclotella cryptica</name>
    <dbReference type="NCBI Taxonomy" id="29204"/>
    <lineage>
        <taxon>Eukaryota</taxon>
        <taxon>Sar</taxon>
        <taxon>Stramenopiles</taxon>
        <taxon>Ochrophyta</taxon>
        <taxon>Bacillariophyta</taxon>
        <taxon>Coscinodiscophyceae</taxon>
        <taxon>Thalassiosirophycidae</taxon>
        <taxon>Stephanodiscales</taxon>
        <taxon>Stephanodiscaceae</taxon>
        <taxon>Cyclotella</taxon>
    </lineage>
</organism>
<dbReference type="Gene3D" id="1.10.220.60">
    <property type="entry name" value="GRIP domain"/>
    <property type="match status" value="1"/>
</dbReference>
<dbReference type="InterPro" id="IPR000237">
    <property type="entry name" value="GRIP_dom"/>
</dbReference>
<feature type="domain" description="GRIP" evidence="8">
    <location>
        <begin position="1583"/>
        <end position="1633"/>
    </location>
</feature>
<evidence type="ECO:0000256" key="3">
    <source>
        <dbReference type="ARBA" id="ARBA00022490"/>
    </source>
</evidence>
<reference evidence="9 10" key="1">
    <citation type="journal article" date="2020" name="G3 (Bethesda)">
        <title>Improved Reference Genome for Cyclotella cryptica CCMP332, a Model for Cell Wall Morphogenesis, Salinity Adaptation, and Lipid Production in Diatoms (Bacillariophyta).</title>
        <authorList>
            <person name="Roberts W.R."/>
            <person name="Downey K.M."/>
            <person name="Ruck E.C."/>
            <person name="Traller J.C."/>
            <person name="Alverson A.J."/>
        </authorList>
    </citation>
    <scope>NUCLEOTIDE SEQUENCE [LARGE SCALE GENOMIC DNA]</scope>
    <source>
        <strain evidence="9 10">CCMP332</strain>
    </source>
</reference>
<evidence type="ECO:0000256" key="2">
    <source>
        <dbReference type="ARBA" id="ARBA00004496"/>
    </source>
</evidence>
<feature type="region of interest" description="Disordered" evidence="7">
    <location>
        <begin position="1244"/>
        <end position="1275"/>
    </location>
</feature>
<feature type="compositionally biased region" description="Acidic residues" evidence="7">
    <location>
        <begin position="898"/>
        <end position="920"/>
    </location>
</feature>
<keyword evidence="4 6" id="KW-0175">Coiled coil</keyword>
<feature type="region of interest" description="Disordered" evidence="7">
    <location>
        <begin position="645"/>
        <end position="667"/>
    </location>
</feature>
<feature type="compositionally biased region" description="Polar residues" evidence="7">
    <location>
        <begin position="163"/>
        <end position="188"/>
    </location>
</feature>
<feature type="region of interest" description="Disordered" evidence="7">
    <location>
        <begin position="461"/>
        <end position="501"/>
    </location>
</feature>
<feature type="region of interest" description="Disordered" evidence="7">
    <location>
        <begin position="565"/>
        <end position="589"/>
    </location>
</feature>
<sequence>MNCEQAQHTAASIQSPGFLNFDSMNPDLAQQQQEHAAATDGSSTSKPHFGTPAASHSHVNAPLSNADSNTAPPTAQPFAVKTDEFTGNVNHFTSLVSDVASPRAASTVDAAVDPSSTSNINFDGDGKHVGSTEKKKKPTVTKLTATQESDDFFDSWGEDGNDSSHPADTTNSISKNAESTGEGSQSMEQEIKALHDVPTIVSNAEVSSEDHVTHQQENVHVSWEKSRQESPTVSNKEIEHTIRDNIENDSNSPAEDPWGENDLDLEDENDRSEVEKAIAEDAPASHAEMESNVTMKKDTFGTEETETLVTEEADPWGKDDVELADLKDVQMDDATLEEETPITYGNVPPSETTETAATDEEETLHYEFEPPATEDFGSMRENDVEIVHARDSEFGEKVGGEEQQKASVDYVLPAEEQEISAQNNEETFNEESGAPVTEELDGWDGKDLDIVDASDISTVNVEAEPQRSTEEVVSTSGNEMDEPSNEEFSNDEEIETTAKGADAWTCDNFDTAESRSGDGQDTYLKLESSSAEAAEAGDEIASINAEIRPSEELKEQLFPADYETKRDQEVSDNNNEVEKEACGPSTHDDHKFAAVESNDVIDHSNFPATNSNNDTFAENVGDELTTKKHFINNASELEDFALEERGATQTKSHDDSSDIHGNSELVDESAVTMASIQVDEDLEVEDQLAGEEILTDHQSSGGEVQTTENPIQCHATLDKSNETQRDDLNISPVDEVLEIQNQEMDGDPVEIAPNPPVIHVASEEEDREPKFDKLSTAESTIDHESTSQNALPNSNLSAHSTLFDGASNITAATQTLQSVFESHASNLFDVSKSANMFAWNFQNATTSNGGDSQGSEKSPPNAPDGHDSAKETLFQTNEMRTHRPVVEDSTDSSVMDDLYNDDALDDMYDDDDDDDDEEEANGAQSKNDDPGSLDDAKKMIGEGEVRSAPEAVPQHVVEKFMKQLERMTESHQLEMEELQRSHKMEIDQLQNELEMERAEKKKAKAREAVAAQDKHLSQMRELEKSYNKILKEKEDELEQVMQRNEGITLKMDSMKREVDGLLRLVDERDDEICRLKQGHGNTMLQVEGNMKVSQDELLRKDAEIRDLKSTLSSLQSEFDSTTDAFNTLKSRAKAVATELKDRRVEVRTLSSQNEELTAANTSLETQLANLKALNDQQQLTIAYKDKDIEALNEKVKELNKQIEAKDGLLQDRSSVGEKAISSYKRKAQEALAAANARLAAANQAREEAESDAKAARTASDDAVERARVSDAKRVEAERSAAEASKLLEAERSVNLQVVSELKRTVDEMKKTIQGMRDQSIEAESTKESLLLDIERVKADLTEQNELNSELREKLFEQKDLCNALQKEVLDLQDEVQRSSAAAFKRQKDETIIAEKQGDSTSVNNVMSSIRAADMNDRAESDGTIIMLQQELQGANDAISELKLALRMALLEKTEPCAANAHPDKRSLGDQDRHFDDSAHGNDNTPLFFAIEKQNELNTARDEINRLANLLGDAESEKQEAFDAMEEMRQKMEEANARLLRYEKLGMTSTRPPHSSAGYSSLRGAGRSTMFADGHTGERMVSRENDSAVNLEYLKNVMLSYLKAKTLADRRKLVPVIATVLCLTPEEQSQAVLSVEESAGLVGVASSFWENLESKAHNLM</sequence>
<evidence type="ECO:0000256" key="1">
    <source>
        <dbReference type="ARBA" id="ARBA00004184"/>
    </source>
</evidence>
<feature type="region of interest" description="Disordered" evidence="7">
    <location>
        <begin position="1"/>
        <end position="80"/>
    </location>
</feature>
<evidence type="ECO:0000313" key="9">
    <source>
        <dbReference type="EMBL" id="KAL3798547.1"/>
    </source>
</evidence>
<evidence type="ECO:0000256" key="4">
    <source>
        <dbReference type="ARBA" id="ARBA00023054"/>
    </source>
</evidence>
<dbReference type="SMART" id="SM00755">
    <property type="entry name" value="Grip"/>
    <property type="match status" value="1"/>
</dbReference>
<feature type="region of interest" description="Disordered" evidence="7">
    <location>
        <begin position="115"/>
        <end position="192"/>
    </location>
</feature>
<dbReference type="Proteomes" id="UP001516023">
    <property type="component" value="Unassembled WGS sequence"/>
</dbReference>
<name>A0ABD3QEK0_9STRA</name>
<feature type="compositionally biased region" description="Basic and acidic residues" evidence="7">
    <location>
        <begin position="576"/>
        <end position="589"/>
    </location>
</feature>
<evidence type="ECO:0000256" key="5">
    <source>
        <dbReference type="ARBA" id="ARBA00023136"/>
    </source>
</evidence>
<keyword evidence="5" id="KW-0472">Membrane</keyword>
<evidence type="ECO:0000256" key="7">
    <source>
        <dbReference type="SAM" id="MobiDB-lite"/>
    </source>
</evidence>
<dbReference type="PANTHER" id="PTHR23157:SF25">
    <property type="entry name" value="GRIP AND COILED-COIL DOMAIN-CONTAINING PROTEIN 1"/>
    <property type="match status" value="1"/>
</dbReference>
<feature type="compositionally biased region" description="Basic and acidic residues" evidence="7">
    <location>
        <begin position="926"/>
        <end position="937"/>
    </location>
</feature>
<feature type="coiled-coil region" evidence="6">
    <location>
        <begin position="961"/>
        <end position="1057"/>
    </location>
</feature>
<feature type="coiled-coil region" evidence="6">
    <location>
        <begin position="1489"/>
        <end position="1544"/>
    </location>
</feature>
<dbReference type="Gene3D" id="1.10.287.1490">
    <property type="match status" value="1"/>
</dbReference>
<evidence type="ECO:0000259" key="8">
    <source>
        <dbReference type="PROSITE" id="PS50913"/>
    </source>
</evidence>
<protein>
    <recommendedName>
        <fullName evidence="8">GRIP domain-containing protein</fullName>
    </recommendedName>
</protein>
<comment type="subcellular location">
    <subcellularLocation>
        <location evidence="2">Cytoplasm</location>
    </subcellularLocation>
    <subcellularLocation>
        <location evidence="1">Endomembrane system</location>
        <topology evidence="1">Peripheral membrane protein</topology>
    </subcellularLocation>
</comment>
<feature type="region of interest" description="Disordered" evidence="7">
    <location>
        <begin position="844"/>
        <end position="937"/>
    </location>
</feature>
<feature type="compositionally biased region" description="Acidic residues" evidence="7">
    <location>
        <begin position="257"/>
        <end position="270"/>
    </location>
</feature>
<dbReference type="PANTHER" id="PTHR23157">
    <property type="entry name" value="GRIP AND COILED-COIL DOMAIN-CONTAINING PROTEIN 1"/>
    <property type="match status" value="1"/>
</dbReference>
<proteinExistence type="predicted"/>
<feature type="compositionally biased region" description="Acidic residues" evidence="7">
    <location>
        <begin position="148"/>
        <end position="161"/>
    </location>
</feature>
<feature type="compositionally biased region" description="Basic and acidic residues" evidence="7">
    <location>
        <begin position="124"/>
        <end position="133"/>
    </location>
</feature>
<accession>A0ABD3QEK0</accession>
<dbReference type="EMBL" id="JABMIG020000045">
    <property type="protein sequence ID" value="KAL3798547.1"/>
    <property type="molecule type" value="Genomic_DNA"/>
</dbReference>
<feature type="compositionally biased region" description="Basic and acidic residues" evidence="7">
    <location>
        <begin position="645"/>
        <end position="658"/>
    </location>
</feature>
<feature type="region of interest" description="Disordered" evidence="7">
    <location>
        <begin position="1459"/>
        <end position="1480"/>
    </location>
</feature>
<feature type="compositionally biased region" description="Basic and acidic residues" evidence="7">
    <location>
        <begin position="236"/>
        <end position="246"/>
    </location>
</feature>
<feature type="compositionally biased region" description="Acidic residues" evidence="7">
    <location>
        <begin position="479"/>
        <end position="495"/>
    </location>
</feature>
<feature type="region of interest" description="Disordered" evidence="7">
    <location>
        <begin position="336"/>
        <end position="362"/>
    </location>
</feature>
<feature type="compositionally biased region" description="Polar residues" evidence="7">
    <location>
        <begin position="844"/>
        <end position="858"/>
    </location>
</feature>
<dbReference type="Pfam" id="PF01465">
    <property type="entry name" value="GRIP"/>
    <property type="match status" value="1"/>
</dbReference>
<dbReference type="GO" id="GO:0005737">
    <property type="term" value="C:cytoplasm"/>
    <property type="evidence" value="ECO:0007669"/>
    <property type="project" value="UniProtKB-SubCell"/>
</dbReference>
<feature type="compositionally biased region" description="Polar residues" evidence="7">
    <location>
        <begin position="28"/>
        <end position="46"/>
    </location>
</feature>